<proteinExistence type="predicted"/>
<dbReference type="Gene3D" id="3.40.50.1820">
    <property type="entry name" value="alpha/beta hydrolase"/>
    <property type="match status" value="1"/>
</dbReference>
<dbReference type="PANTHER" id="PTHR13136">
    <property type="entry name" value="TESTIS DEVELOPMENT PROTEIN PRTD"/>
    <property type="match status" value="1"/>
</dbReference>
<reference evidence="2 3" key="1">
    <citation type="submission" date="2020-05" db="EMBL/GenBank/DDBJ databases">
        <title>MicrobeNet Type strains.</title>
        <authorList>
            <person name="Nicholson A.C."/>
        </authorList>
    </citation>
    <scope>NUCLEOTIDE SEQUENCE [LARGE SCALE GENOMIC DNA]</scope>
    <source>
        <strain evidence="2 3">JCM 3224</strain>
    </source>
</reference>
<dbReference type="InterPro" id="IPR026555">
    <property type="entry name" value="NSL3/Tex30"/>
</dbReference>
<dbReference type="Pfam" id="PF20408">
    <property type="entry name" value="Abhydrolase_11"/>
    <property type="match status" value="1"/>
</dbReference>
<keyword evidence="2" id="KW-0378">Hydrolase</keyword>
<dbReference type="PANTHER" id="PTHR13136:SF11">
    <property type="entry name" value="TESTIS-EXPRESSED PROTEIN 30"/>
    <property type="match status" value="1"/>
</dbReference>
<dbReference type="Proteomes" id="UP000586827">
    <property type="component" value="Unassembled WGS sequence"/>
</dbReference>
<keyword evidence="3" id="KW-1185">Reference proteome</keyword>
<dbReference type="AlphaFoldDB" id="A0A849CD70"/>
<dbReference type="GO" id="GO:0016787">
    <property type="term" value="F:hydrolase activity"/>
    <property type="evidence" value="ECO:0007669"/>
    <property type="project" value="UniProtKB-KW"/>
</dbReference>
<dbReference type="InterPro" id="IPR046879">
    <property type="entry name" value="KANL3/Tex30_Abhydrolase"/>
</dbReference>
<accession>A0A849CD70</accession>
<evidence type="ECO:0000313" key="2">
    <source>
        <dbReference type="EMBL" id="NNH74390.1"/>
    </source>
</evidence>
<feature type="domain" description="KANL3/Tex30 alpha/beta hydrolase-like" evidence="1">
    <location>
        <begin position="23"/>
        <end position="167"/>
    </location>
</feature>
<organism evidence="2 3">
    <name type="scientific">Nocardia uniformis</name>
    <dbReference type="NCBI Taxonomy" id="53432"/>
    <lineage>
        <taxon>Bacteria</taxon>
        <taxon>Bacillati</taxon>
        <taxon>Actinomycetota</taxon>
        <taxon>Actinomycetes</taxon>
        <taxon>Mycobacteriales</taxon>
        <taxon>Nocardiaceae</taxon>
        <taxon>Nocardia</taxon>
    </lineage>
</organism>
<dbReference type="SUPFAM" id="SSF53474">
    <property type="entry name" value="alpha/beta-Hydrolases"/>
    <property type="match status" value="1"/>
</dbReference>
<protein>
    <submittedName>
        <fullName evidence="2">Alpha/beta hydrolase</fullName>
    </submittedName>
</protein>
<gene>
    <name evidence="2" type="ORF">HLB23_31855</name>
</gene>
<comment type="caution">
    <text evidence="2">The sequence shown here is derived from an EMBL/GenBank/DDBJ whole genome shotgun (WGS) entry which is preliminary data.</text>
</comment>
<dbReference type="RefSeq" id="WP_067516021.1">
    <property type="nucleotide sequence ID" value="NZ_JABELX010000014.1"/>
</dbReference>
<evidence type="ECO:0000313" key="3">
    <source>
        <dbReference type="Proteomes" id="UP000586827"/>
    </source>
</evidence>
<evidence type="ECO:0000259" key="1">
    <source>
        <dbReference type="Pfam" id="PF20408"/>
    </source>
</evidence>
<dbReference type="InterPro" id="IPR029058">
    <property type="entry name" value="AB_hydrolase_fold"/>
</dbReference>
<dbReference type="EMBL" id="JABELX010000014">
    <property type="protein sequence ID" value="NNH74390.1"/>
    <property type="molecule type" value="Genomic_DNA"/>
</dbReference>
<name>A0A849CD70_9NOCA</name>
<sequence>MRIDTAAGPAEVEIDRPDSEPKFLLVLTHGSGGGTDAKDLLAVGDRAVRLGGAVALVTQPYRMAGRRAPGNADTQDAAWIEIIAALRERFGDIPLIQGGRSNGARVACRTAKAVSARGVVALSFPLHPPGKPEKSRRDELLATGRIKVVVVNGARDPFGIPDAADAAEVRVIPGQAHSYRSGFDEIADTVAPWLRKWSRVRR</sequence>